<dbReference type="Proteomes" id="UP001148737">
    <property type="component" value="Unassembled WGS sequence"/>
</dbReference>
<accession>A0ACC1QPB5</accession>
<dbReference type="EMBL" id="JANAKD010001186">
    <property type="protein sequence ID" value="KAJ3482326.1"/>
    <property type="molecule type" value="Genomic_DNA"/>
</dbReference>
<reference evidence="1" key="1">
    <citation type="submission" date="2022-07" db="EMBL/GenBank/DDBJ databases">
        <title>Genome Sequence of Lecanicillium saksenae.</title>
        <authorList>
            <person name="Buettner E."/>
        </authorList>
    </citation>
    <scope>NUCLEOTIDE SEQUENCE</scope>
    <source>
        <strain evidence="1">VT-O1</strain>
    </source>
</reference>
<organism evidence="1 2">
    <name type="scientific">Lecanicillium saksenae</name>
    <dbReference type="NCBI Taxonomy" id="468837"/>
    <lineage>
        <taxon>Eukaryota</taxon>
        <taxon>Fungi</taxon>
        <taxon>Dikarya</taxon>
        <taxon>Ascomycota</taxon>
        <taxon>Pezizomycotina</taxon>
        <taxon>Sordariomycetes</taxon>
        <taxon>Hypocreomycetidae</taxon>
        <taxon>Hypocreales</taxon>
        <taxon>Cordycipitaceae</taxon>
        <taxon>Lecanicillium</taxon>
    </lineage>
</organism>
<name>A0ACC1QPB5_9HYPO</name>
<evidence type="ECO:0000313" key="2">
    <source>
        <dbReference type="Proteomes" id="UP001148737"/>
    </source>
</evidence>
<evidence type="ECO:0000313" key="1">
    <source>
        <dbReference type="EMBL" id="KAJ3482326.1"/>
    </source>
</evidence>
<protein>
    <submittedName>
        <fullName evidence="1">Uncharacterized protein</fullName>
    </submittedName>
</protein>
<comment type="caution">
    <text evidence="1">The sequence shown here is derived from an EMBL/GenBank/DDBJ whole genome shotgun (WGS) entry which is preliminary data.</text>
</comment>
<keyword evidence="2" id="KW-1185">Reference proteome</keyword>
<sequence>MKEMLYRATFLVALAAATKATLSTYQPVHRSPADFDWTTIAPSRALQFTPCYEEYECAKILVPLDWTLPNDTRTMAIAVTRLRANMTDASVTSNMTTAATTYL</sequence>
<gene>
    <name evidence="1" type="ORF">NLG97_g7598</name>
</gene>
<proteinExistence type="predicted"/>